<keyword evidence="1" id="KW-0808">Transferase</keyword>
<dbReference type="SUPFAM" id="SSF52172">
    <property type="entry name" value="CheY-like"/>
    <property type="match status" value="1"/>
</dbReference>
<dbReference type="InterPro" id="IPR012074">
    <property type="entry name" value="GAF_ANTAR"/>
</dbReference>
<dbReference type="AlphaFoldDB" id="A0A2T0R233"/>
<organism evidence="6 7">
    <name type="scientific">Kineococcus rhizosphaerae</name>
    <dbReference type="NCBI Taxonomy" id="559628"/>
    <lineage>
        <taxon>Bacteria</taxon>
        <taxon>Bacillati</taxon>
        <taxon>Actinomycetota</taxon>
        <taxon>Actinomycetes</taxon>
        <taxon>Kineosporiales</taxon>
        <taxon>Kineosporiaceae</taxon>
        <taxon>Kineococcus</taxon>
    </lineage>
</organism>
<dbReference type="SMART" id="SM01012">
    <property type="entry name" value="ANTAR"/>
    <property type="match status" value="1"/>
</dbReference>
<dbReference type="Pfam" id="PF03861">
    <property type="entry name" value="ANTAR"/>
    <property type="match status" value="1"/>
</dbReference>
<dbReference type="SUPFAM" id="SSF55781">
    <property type="entry name" value="GAF domain-like"/>
    <property type="match status" value="1"/>
</dbReference>
<proteinExistence type="predicted"/>
<dbReference type="PIRSF" id="PIRSF036625">
    <property type="entry name" value="GAF_ANTAR"/>
    <property type="match status" value="1"/>
</dbReference>
<keyword evidence="7" id="KW-1185">Reference proteome</keyword>
<dbReference type="InterPro" id="IPR029016">
    <property type="entry name" value="GAF-like_dom_sf"/>
</dbReference>
<keyword evidence="2" id="KW-0418">Kinase</keyword>
<evidence type="ECO:0000256" key="4">
    <source>
        <dbReference type="ARBA" id="ARBA00023163"/>
    </source>
</evidence>
<dbReference type="Pfam" id="PF13185">
    <property type="entry name" value="GAF_2"/>
    <property type="match status" value="1"/>
</dbReference>
<dbReference type="InterPro" id="IPR003018">
    <property type="entry name" value="GAF"/>
</dbReference>
<accession>A0A2T0R233</accession>
<feature type="domain" description="ANTAR" evidence="5">
    <location>
        <begin position="168"/>
        <end position="229"/>
    </location>
</feature>
<evidence type="ECO:0000259" key="5">
    <source>
        <dbReference type="PROSITE" id="PS50921"/>
    </source>
</evidence>
<dbReference type="InterPro" id="IPR005561">
    <property type="entry name" value="ANTAR"/>
</dbReference>
<dbReference type="GO" id="GO:0003723">
    <property type="term" value="F:RNA binding"/>
    <property type="evidence" value="ECO:0007669"/>
    <property type="project" value="InterPro"/>
</dbReference>
<evidence type="ECO:0000256" key="3">
    <source>
        <dbReference type="ARBA" id="ARBA00023015"/>
    </source>
</evidence>
<dbReference type="InterPro" id="IPR011006">
    <property type="entry name" value="CheY-like_superfamily"/>
</dbReference>
<name>A0A2T0R233_9ACTN</name>
<evidence type="ECO:0000313" key="6">
    <source>
        <dbReference type="EMBL" id="PRY13590.1"/>
    </source>
</evidence>
<evidence type="ECO:0000256" key="1">
    <source>
        <dbReference type="ARBA" id="ARBA00022679"/>
    </source>
</evidence>
<evidence type="ECO:0000256" key="2">
    <source>
        <dbReference type="ARBA" id="ARBA00022777"/>
    </source>
</evidence>
<evidence type="ECO:0000313" key="7">
    <source>
        <dbReference type="Proteomes" id="UP000238083"/>
    </source>
</evidence>
<dbReference type="EMBL" id="PVZF01000008">
    <property type="protein sequence ID" value="PRY13590.1"/>
    <property type="molecule type" value="Genomic_DNA"/>
</dbReference>
<dbReference type="InterPro" id="IPR036388">
    <property type="entry name" value="WH-like_DNA-bd_sf"/>
</dbReference>
<sequence length="236" mass="25353">MDVRADAVAAAVNDIAQVLAEHGDPLDLAHRLVRHCADLLSASAVGLLVEDSDKDLQLLACTSSEVSVIELFQVRTQQGPCIEAYRTGSVVSVATAAELAATWPEFARQAAGVGVVAVHTVPVHSDGRTIGALNLFRDHEGAYSAVESDVAHAMASFGAVGITQLEHVAEGARVQAQLQEALDSRIVLEQAKGALAQRYRVHPDDAFRRLRAQARAERRRLRDVAQEIVDELDRPA</sequence>
<comment type="caution">
    <text evidence="6">The sequence shown here is derived from an EMBL/GenBank/DDBJ whole genome shotgun (WGS) entry which is preliminary data.</text>
</comment>
<gene>
    <name evidence="6" type="ORF">CLV37_108260</name>
</gene>
<dbReference type="GO" id="GO:0016301">
    <property type="term" value="F:kinase activity"/>
    <property type="evidence" value="ECO:0007669"/>
    <property type="project" value="UniProtKB-KW"/>
</dbReference>
<dbReference type="Proteomes" id="UP000238083">
    <property type="component" value="Unassembled WGS sequence"/>
</dbReference>
<dbReference type="SMART" id="SM00065">
    <property type="entry name" value="GAF"/>
    <property type="match status" value="1"/>
</dbReference>
<keyword evidence="3" id="KW-0805">Transcription regulation</keyword>
<reference evidence="6 7" key="1">
    <citation type="submission" date="2018-03" db="EMBL/GenBank/DDBJ databases">
        <title>Genomic Encyclopedia of Archaeal and Bacterial Type Strains, Phase II (KMG-II): from individual species to whole genera.</title>
        <authorList>
            <person name="Goeker M."/>
        </authorList>
    </citation>
    <scope>NUCLEOTIDE SEQUENCE [LARGE SCALE GENOMIC DNA]</scope>
    <source>
        <strain evidence="6 7">DSM 19711</strain>
    </source>
</reference>
<dbReference type="Gene3D" id="1.10.10.10">
    <property type="entry name" value="Winged helix-like DNA-binding domain superfamily/Winged helix DNA-binding domain"/>
    <property type="match status" value="1"/>
</dbReference>
<dbReference type="PROSITE" id="PS50921">
    <property type="entry name" value="ANTAR"/>
    <property type="match status" value="1"/>
</dbReference>
<protein>
    <submittedName>
        <fullName evidence="6">GAF domain-containing protein</fullName>
    </submittedName>
</protein>
<dbReference type="Gene3D" id="3.30.450.40">
    <property type="match status" value="1"/>
</dbReference>
<keyword evidence="4" id="KW-0804">Transcription</keyword>